<protein>
    <submittedName>
        <fullName evidence="1">Uncharacterized protein</fullName>
    </submittedName>
</protein>
<dbReference type="Proteomes" id="UP000192746">
    <property type="component" value="Unassembled WGS sequence"/>
</dbReference>
<evidence type="ECO:0000313" key="1">
    <source>
        <dbReference type="EMBL" id="ORL43718.1"/>
    </source>
</evidence>
<dbReference type="STRING" id="1185767.IIF7_19509"/>
<accession>A0A1Y1SY84</accession>
<organism evidence="1 2">
    <name type="scientific">Zunongwangia atlantica 22II14-10F7</name>
    <dbReference type="NCBI Taxonomy" id="1185767"/>
    <lineage>
        <taxon>Bacteria</taxon>
        <taxon>Pseudomonadati</taxon>
        <taxon>Bacteroidota</taxon>
        <taxon>Flavobacteriia</taxon>
        <taxon>Flavobacteriales</taxon>
        <taxon>Flavobacteriaceae</taxon>
        <taxon>Zunongwangia</taxon>
    </lineage>
</organism>
<evidence type="ECO:0000313" key="2">
    <source>
        <dbReference type="Proteomes" id="UP000192746"/>
    </source>
</evidence>
<dbReference type="RefSeq" id="WP_176219015.1">
    <property type="nucleotide sequence ID" value="NZ_ARYN01000027.1"/>
</dbReference>
<gene>
    <name evidence="1" type="ORF">IIF7_19509</name>
</gene>
<dbReference type="EMBL" id="ARYN01000027">
    <property type="protein sequence ID" value="ORL43718.1"/>
    <property type="molecule type" value="Genomic_DNA"/>
</dbReference>
<dbReference type="AlphaFoldDB" id="A0A1Y1SY84"/>
<sequence length="51" mass="6054">MKMTINNTKGFWEVNGKRAKDWNVNEQRFMNDFIKKVKPKSGVPLEVEIEK</sequence>
<name>A0A1Y1SY84_9FLAO</name>
<reference evidence="1 2" key="1">
    <citation type="submission" date="2013-04" db="EMBL/GenBank/DDBJ databases">
        <title>Zunongwangia sp. 22II14-10F7 Genome Sequencing.</title>
        <authorList>
            <person name="Lai Q."/>
            <person name="Shao Z."/>
        </authorList>
    </citation>
    <scope>NUCLEOTIDE SEQUENCE [LARGE SCALE GENOMIC DNA]</scope>
    <source>
        <strain evidence="1 2">22II14-10F7</strain>
    </source>
</reference>
<proteinExistence type="predicted"/>
<comment type="caution">
    <text evidence="1">The sequence shown here is derived from an EMBL/GenBank/DDBJ whole genome shotgun (WGS) entry which is preliminary data.</text>
</comment>
<keyword evidence="2" id="KW-1185">Reference proteome</keyword>